<evidence type="ECO:0000256" key="1">
    <source>
        <dbReference type="ARBA" id="ARBA00004926"/>
    </source>
</evidence>
<comment type="caution">
    <text evidence="8">The sequence shown here is derived from an EMBL/GenBank/DDBJ whole genome shotgun (WGS) entry which is preliminary data.</text>
</comment>
<dbReference type="SUPFAM" id="SSF51182">
    <property type="entry name" value="RmlC-like cupins"/>
    <property type="match status" value="1"/>
</dbReference>
<dbReference type="InterPro" id="IPR011051">
    <property type="entry name" value="RmlC_Cupin_sf"/>
</dbReference>
<keyword evidence="4" id="KW-0312">Gluconeogenesis</keyword>
<dbReference type="GO" id="GO:0006096">
    <property type="term" value="P:glycolytic process"/>
    <property type="evidence" value="ECO:0007669"/>
    <property type="project" value="UniProtKB-UniPathway"/>
</dbReference>
<evidence type="ECO:0000256" key="2">
    <source>
        <dbReference type="ARBA" id="ARBA00006542"/>
    </source>
</evidence>
<dbReference type="EMBL" id="VSSQ01012972">
    <property type="protein sequence ID" value="MPM50438.1"/>
    <property type="molecule type" value="Genomic_DNA"/>
</dbReference>
<keyword evidence="5" id="KW-0324">Glycolysis</keyword>
<dbReference type="AlphaFoldDB" id="A0A645ACL1"/>
<sequence length="262" mass="29685">MKKQFNNGMDIYPRQDVMDFFYGQGCFGPVVEKRTLDAIRPSLLDPDCDGPEIVYAIAMDIGKEIHRPVLEEFHLLYGAVTYAAGRLGNEPVRSQGHKHKRSDYAGGWSTPEVYEIWSGTAIIYMQESATNDPGRCFAVKAGRGEVVIVPPGWAHATISADSRTPLTFGAWCDREYGFDYDEVRAHKGMAWFPILGKGNRIHWKANPLYLPSKLTEKSPRLYTDFNIIPGKSIYSQFEEDHSKFNFVPNPVVAEKLWEDFVP</sequence>
<accession>A0A645ACL1</accession>
<evidence type="ECO:0000259" key="7">
    <source>
        <dbReference type="Pfam" id="PF06560"/>
    </source>
</evidence>
<dbReference type="InterPro" id="IPR014710">
    <property type="entry name" value="RmlC-like_jellyroll"/>
</dbReference>
<protein>
    <recommendedName>
        <fullName evidence="3">glucose-6-phosphate isomerase</fullName>
        <ecNumber evidence="3">5.3.1.9</ecNumber>
    </recommendedName>
</protein>
<dbReference type="Pfam" id="PF06560">
    <property type="entry name" value="GPI"/>
    <property type="match status" value="1"/>
</dbReference>
<evidence type="ECO:0000256" key="3">
    <source>
        <dbReference type="ARBA" id="ARBA00011952"/>
    </source>
</evidence>
<feature type="domain" description="Glucose-6-phosphate isomerase prokaryote" evidence="7">
    <location>
        <begin position="60"/>
        <end position="194"/>
    </location>
</feature>
<dbReference type="GO" id="GO:0006094">
    <property type="term" value="P:gluconeogenesis"/>
    <property type="evidence" value="ECO:0007669"/>
    <property type="project" value="UniProtKB-KW"/>
</dbReference>
<reference evidence="8" key="1">
    <citation type="submission" date="2019-08" db="EMBL/GenBank/DDBJ databases">
        <authorList>
            <person name="Kucharzyk K."/>
            <person name="Murdoch R.W."/>
            <person name="Higgins S."/>
            <person name="Loffler F."/>
        </authorList>
    </citation>
    <scope>NUCLEOTIDE SEQUENCE</scope>
</reference>
<evidence type="ECO:0000256" key="4">
    <source>
        <dbReference type="ARBA" id="ARBA00022432"/>
    </source>
</evidence>
<dbReference type="GO" id="GO:0005737">
    <property type="term" value="C:cytoplasm"/>
    <property type="evidence" value="ECO:0007669"/>
    <property type="project" value="InterPro"/>
</dbReference>
<dbReference type="Gene3D" id="2.60.120.10">
    <property type="entry name" value="Jelly Rolls"/>
    <property type="match status" value="1"/>
</dbReference>
<gene>
    <name evidence="8" type="ORF">SDC9_97177</name>
</gene>
<name>A0A645ACL1_9ZZZZ</name>
<dbReference type="UniPathway" id="UPA00109">
    <property type="reaction ID" value="UER00181"/>
</dbReference>
<comment type="pathway">
    <text evidence="1">Carbohydrate degradation; glycolysis; D-glyceraldehyde 3-phosphate and glycerone phosphate from D-glucose: step 2/4.</text>
</comment>
<evidence type="ECO:0000256" key="5">
    <source>
        <dbReference type="ARBA" id="ARBA00023152"/>
    </source>
</evidence>
<dbReference type="EC" id="5.3.1.9" evidence="3"/>
<dbReference type="GO" id="GO:0004347">
    <property type="term" value="F:glucose-6-phosphate isomerase activity"/>
    <property type="evidence" value="ECO:0007669"/>
    <property type="project" value="UniProtKB-EC"/>
</dbReference>
<comment type="catalytic activity">
    <reaction evidence="6">
        <text>alpha-D-glucose 6-phosphate = beta-D-fructose 6-phosphate</text>
        <dbReference type="Rhea" id="RHEA:11816"/>
        <dbReference type="ChEBI" id="CHEBI:57634"/>
        <dbReference type="ChEBI" id="CHEBI:58225"/>
        <dbReference type="EC" id="5.3.1.9"/>
    </reaction>
</comment>
<proteinExistence type="inferred from homology"/>
<evidence type="ECO:0000256" key="6">
    <source>
        <dbReference type="ARBA" id="ARBA00029321"/>
    </source>
</evidence>
<organism evidence="8">
    <name type="scientific">bioreactor metagenome</name>
    <dbReference type="NCBI Taxonomy" id="1076179"/>
    <lineage>
        <taxon>unclassified sequences</taxon>
        <taxon>metagenomes</taxon>
        <taxon>ecological metagenomes</taxon>
    </lineage>
</organism>
<dbReference type="InterPro" id="IPR010551">
    <property type="entry name" value="G6P_isomerase_prok"/>
</dbReference>
<comment type="similarity">
    <text evidence="2">Belongs to the archaeal-type GPI family.</text>
</comment>
<evidence type="ECO:0000313" key="8">
    <source>
        <dbReference type="EMBL" id="MPM50438.1"/>
    </source>
</evidence>